<evidence type="ECO:0000259" key="1">
    <source>
        <dbReference type="Pfam" id="PF13471"/>
    </source>
</evidence>
<dbReference type="AlphaFoldDB" id="A0A7M2GIE1"/>
<evidence type="ECO:0000313" key="2">
    <source>
        <dbReference type="EMBL" id="QOT72268.1"/>
    </source>
</evidence>
<proteinExistence type="predicted"/>
<reference evidence="3" key="1">
    <citation type="submission" date="2020-08" db="EMBL/GenBank/DDBJ databases">
        <title>Complete genome sequence of Sphingobium barthaii strain KK22, a high-molecular-weight polycyclic aromatic hydrocarbon-degrading soil bacterium.</title>
        <authorList>
            <person name="Mori J.F."/>
            <person name="Kanaly R.A."/>
        </authorList>
    </citation>
    <scope>NUCLEOTIDE SEQUENCE [LARGE SCALE GENOMIC DNA]</scope>
    <source>
        <strain evidence="3">KK22</strain>
    </source>
</reference>
<name>A0A7M2GIE1_SPHSA</name>
<protein>
    <submittedName>
        <fullName evidence="2">Lasso peptide biosynthesis B2 protein</fullName>
    </submittedName>
</protein>
<dbReference type="KEGG" id="sbar:H5V43_03730"/>
<dbReference type="RefSeq" id="WP_157846875.1">
    <property type="nucleotide sequence ID" value="NZ_BATN01000092.1"/>
</dbReference>
<sequence length="201" mass="22169">MAAGRYFSIPPSWNTAFRNCLAGDAPAEQADFAASKLVAAGILCGARDVGPTRDPEPFVAPTEIRANEADRVIRISMVLRALWHQMWVASDLKRHGFQYVIRDLELRRKGPFRTERVNVVTEVNSFNAAFTFTEFAISRADNCLIRSIALLRMLRAAGGDGLLVIGVTASPFSAHAWVQRGAVLLNDSLDRVRIFSPILVV</sequence>
<evidence type="ECO:0000313" key="3">
    <source>
        <dbReference type="Proteomes" id="UP000593663"/>
    </source>
</evidence>
<dbReference type="EMBL" id="CP060035">
    <property type="protein sequence ID" value="QOT72268.1"/>
    <property type="molecule type" value="Genomic_DNA"/>
</dbReference>
<dbReference type="InterPro" id="IPR053521">
    <property type="entry name" value="McjB-like"/>
</dbReference>
<organism evidence="2 3">
    <name type="scientific">Sphingobium fuliginis (strain ATCC 27551)</name>
    <dbReference type="NCBI Taxonomy" id="336203"/>
    <lineage>
        <taxon>Bacteria</taxon>
        <taxon>Pseudomonadati</taxon>
        <taxon>Pseudomonadota</taxon>
        <taxon>Alphaproteobacteria</taxon>
        <taxon>Sphingomonadales</taxon>
        <taxon>Sphingomonadaceae</taxon>
        <taxon>Sphingobium</taxon>
    </lineage>
</organism>
<accession>A0A7M2GIE1</accession>
<dbReference type="InterPro" id="IPR032708">
    <property type="entry name" value="McjB_C"/>
</dbReference>
<dbReference type="Pfam" id="PF13471">
    <property type="entry name" value="Transglut_core3"/>
    <property type="match status" value="1"/>
</dbReference>
<dbReference type="NCBIfam" id="NF033537">
    <property type="entry name" value="lasso_biosyn_B2"/>
    <property type="match status" value="1"/>
</dbReference>
<dbReference type="Proteomes" id="UP000593663">
    <property type="component" value="Chromosome 1"/>
</dbReference>
<feature type="domain" description="Microcin J25-processing protein McjB C-terminal" evidence="1">
    <location>
        <begin position="116"/>
        <end position="199"/>
    </location>
</feature>
<gene>
    <name evidence="2" type="ORF">H5V43_03730</name>
</gene>